<dbReference type="GeneID" id="91101077"/>
<dbReference type="Proteomes" id="UP001358614">
    <property type="component" value="Chromosome 1"/>
</dbReference>
<protein>
    <submittedName>
        <fullName evidence="1">Uncharacterized protein</fullName>
    </submittedName>
</protein>
<dbReference type="AlphaFoldDB" id="A0AAX4KCK2"/>
<reference evidence="1 2" key="1">
    <citation type="submission" date="2024-01" db="EMBL/GenBank/DDBJ databases">
        <title>Comparative genomics of Cryptococcus and Kwoniella reveals pathogenesis evolution and contrasting modes of karyotype evolution via chromosome fusion or intercentromeric recombination.</title>
        <authorList>
            <person name="Coelho M.A."/>
            <person name="David-Palma M."/>
            <person name="Shea T."/>
            <person name="Bowers K."/>
            <person name="McGinley-Smith S."/>
            <person name="Mohammad A.W."/>
            <person name="Gnirke A."/>
            <person name="Yurkov A.M."/>
            <person name="Nowrousian M."/>
            <person name="Sun S."/>
            <person name="Cuomo C.A."/>
            <person name="Heitman J."/>
        </authorList>
    </citation>
    <scope>NUCLEOTIDE SEQUENCE [LARGE SCALE GENOMIC DNA]</scope>
    <source>
        <strain evidence="1 2">PYCC6329</strain>
    </source>
</reference>
<name>A0AAX4KCK2_9TREE</name>
<proteinExistence type="predicted"/>
<dbReference type="EMBL" id="CP144089">
    <property type="protein sequence ID" value="WWD04206.1"/>
    <property type="molecule type" value="Genomic_DNA"/>
</dbReference>
<evidence type="ECO:0000313" key="1">
    <source>
        <dbReference type="EMBL" id="WWD04206.1"/>
    </source>
</evidence>
<dbReference type="KEGG" id="ker:91101077"/>
<dbReference type="RefSeq" id="XP_066082173.1">
    <property type="nucleotide sequence ID" value="XM_066226076.1"/>
</dbReference>
<gene>
    <name evidence="1" type="ORF">V865_002273</name>
</gene>
<organism evidence="1 2">
    <name type="scientific">Kwoniella europaea PYCC6329</name>
    <dbReference type="NCBI Taxonomy" id="1423913"/>
    <lineage>
        <taxon>Eukaryota</taxon>
        <taxon>Fungi</taxon>
        <taxon>Dikarya</taxon>
        <taxon>Basidiomycota</taxon>
        <taxon>Agaricomycotina</taxon>
        <taxon>Tremellomycetes</taxon>
        <taxon>Tremellales</taxon>
        <taxon>Cryptococcaceae</taxon>
        <taxon>Kwoniella</taxon>
    </lineage>
</organism>
<evidence type="ECO:0000313" key="2">
    <source>
        <dbReference type="Proteomes" id="UP001358614"/>
    </source>
</evidence>
<accession>A0AAX4KCK2</accession>
<sequence>MGQWSCQLTLTFASSSKTKTGRGMTPKSGEPLEFCQVRLSDDTCKDQSEPSSKKIKRNDDLLYQRFKAEHSPPQQARVPYVCFEEHRDRIFLDVEPINSSQCLDQDDEP</sequence>
<keyword evidence="2" id="KW-1185">Reference proteome</keyword>